<feature type="transmembrane region" description="Helical" evidence="1">
    <location>
        <begin position="46"/>
        <end position="72"/>
    </location>
</feature>
<keyword evidence="1" id="KW-1133">Transmembrane helix</keyword>
<dbReference type="PATRIC" id="fig|435830.3.peg.1203"/>
<dbReference type="STRING" id="435830.HMPREF0045_01246"/>
<reference evidence="2 3" key="1">
    <citation type="submission" date="2011-10" db="EMBL/GenBank/DDBJ databases">
        <title>The Genome Sequence of Actinomyces graevenitzii C83.</title>
        <authorList>
            <consortium name="The Broad Institute Genome Sequencing Platform"/>
            <consortium name="The Broad Institute Genome Sequencing Center for Infectious Disease"/>
            <person name="Earl A."/>
            <person name="Ward D."/>
            <person name="Feldgarden M."/>
            <person name="Gevers D."/>
            <person name="Sibley C.D."/>
            <person name="Field T.R."/>
            <person name="Grinwis M."/>
            <person name="Eshaghurshan C.S."/>
            <person name="Surette M.G."/>
            <person name="Young S.K."/>
            <person name="Zeng Q."/>
            <person name="Gargeya S."/>
            <person name="Fitzgerald M."/>
            <person name="Haas B."/>
            <person name="Abouelleil A."/>
            <person name="Alvarado L."/>
            <person name="Arachchi H.M."/>
            <person name="Berlin A."/>
            <person name="Brown A."/>
            <person name="Chapman S.B."/>
            <person name="Chen Z."/>
            <person name="Dunbar C."/>
            <person name="Freedman E."/>
            <person name="Gearin G."/>
            <person name="Goldberg J."/>
            <person name="Griggs A."/>
            <person name="Gujja S."/>
            <person name="Heiman D."/>
            <person name="Howarth C."/>
            <person name="Larson L."/>
            <person name="Lui A."/>
            <person name="MacDonald P.J.P."/>
            <person name="Montmayeur A."/>
            <person name="Murphy C."/>
            <person name="Neiman D."/>
            <person name="Pearson M."/>
            <person name="Priest M."/>
            <person name="Roberts A."/>
            <person name="Saif S."/>
            <person name="Shea T."/>
            <person name="Shenoy N."/>
            <person name="Sisk P."/>
            <person name="Stolte C."/>
            <person name="Sykes S."/>
            <person name="Wortman J."/>
            <person name="Nusbaum C."/>
            <person name="Birren B."/>
        </authorList>
    </citation>
    <scope>NUCLEOTIDE SEQUENCE [LARGE SCALE GENOMIC DNA]</scope>
    <source>
        <strain evidence="2 3">C83</strain>
    </source>
</reference>
<dbReference type="RefSeq" id="WP_005986609.1">
    <property type="nucleotide sequence ID" value="NZ_JH470338.1"/>
</dbReference>
<evidence type="ECO:0000313" key="3">
    <source>
        <dbReference type="Proteomes" id="UP000003822"/>
    </source>
</evidence>
<feature type="transmembrane region" description="Helical" evidence="1">
    <location>
        <begin position="179"/>
        <end position="199"/>
    </location>
</feature>
<proteinExistence type="predicted"/>
<feature type="transmembrane region" description="Helical" evidence="1">
    <location>
        <begin position="114"/>
        <end position="132"/>
    </location>
</feature>
<keyword evidence="1" id="KW-0812">Transmembrane</keyword>
<accession>G9PFW0</accession>
<feature type="transmembrane region" description="Helical" evidence="1">
    <location>
        <begin position="237"/>
        <end position="253"/>
    </location>
</feature>
<feature type="transmembrane region" description="Helical" evidence="1">
    <location>
        <begin position="205"/>
        <end position="225"/>
    </location>
</feature>
<dbReference type="EMBL" id="ACRN01000008">
    <property type="protein sequence ID" value="EHM88135.1"/>
    <property type="molecule type" value="Genomic_DNA"/>
</dbReference>
<evidence type="ECO:0000313" key="2">
    <source>
        <dbReference type="EMBL" id="EHM88135.1"/>
    </source>
</evidence>
<keyword evidence="3" id="KW-1185">Reference proteome</keyword>
<dbReference type="GO" id="GO:0004190">
    <property type="term" value="F:aspartic-type endopeptidase activity"/>
    <property type="evidence" value="ECO:0007669"/>
    <property type="project" value="TreeGrafter"/>
</dbReference>
<dbReference type="AlphaFoldDB" id="G9PFW0"/>
<dbReference type="Proteomes" id="UP000003822">
    <property type="component" value="Unassembled WGS sequence"/>
</dbReference>
<dbReference type="PANTHER" id="PTHR30487:SF0">
    <property type="entry name" value="PREPILIN LEADER PEPTIDASE_N-METHYLTRANSFERASE-RELATED"/>
    <property type="match status" value="1"/>
</dbReference>
<organism evidence="2 3">
    <name type="scientific">Actinomyces graevenitzii C83</name>
    <dbReference type="NCBI Taxonomy" id="435830"/>
    <lineage>
        <taxon>Bacteria</taxon>
        <taxon>Bacillati</taxon>
        <taxon>Actinomycetota</taxon>
        <taxon>Actinomycetes</taxon>
        <taxon>Actinomycetales</taxon>
        <taxon>Actinomycetaceae</taxon>
        <taxon>Actinomyces</taxon>
    </lineage>
</organism>
<name>G9PFW0_9ACTO</name>
<keyword evidence="1" id="KW-0472">Membrane</keyword>
<comment type="caution">
    <text evidence="2">The sequence shown here is derived from an EMBL/GenBank/DDBJ whole genome shotgun (WGS) entry which is preliminary data.</text>
</comment>
<feature type="transmembrane region" description="Helical" evidence="1">
    <location>
        <begin position="78"/>
        <end position="102"/>
    </location>
</feature>
<feature type="transmembrane region" description="Helical" evidence="1">
    <location>
        <begin position="6"/>
        <end position="25"/>
    </location>
</feature>
<sequence>MLALIFTFLQLGVVSALTYFKLAAWARAYIKAVGDVPREAWSAKDLLLVAALTNRGMAVSVLLGGALLVGALSLPQALGAPVAATSLSLPVPVLAALIPAALVDWRVQHLPTRLLLVAGAVLLFGMGLAWLGPQVAPAGIDDVAAPLRAGDLLRALGGGALVYIALAALSLLPQLWGRAPGIGMGDANLYVVLGPLLALHGWSTLLMGLYLGFFFGGLVALALLLSGRLKLKGRIAFGPWLMAGAAAALALSVS</sequence>
<dbReference type="HOGENOM" id="CLU_057101_2_1_11"/>
<dbReference type="GO" id="GO:0005886">
    <property type="term" value="C:plasma membrane"/>
    <property type="evidence" value="ECO:0007669"/>
    <property type="project" value="TreeGrafter"/>
</dbReference>
<dbReference type="PANTHER" id="PTHR30487">
    <property type="entry name" value="TYPE 4 PREPILIN-LIKE PROTEINS LEADER PEPTIDE-PROCESSING ENZYME"/>
    <property type="match status" value="1"/>
</dbReference>
<dbReference type="GO" id="GO:0006465">
    <property type="term" value="P:signal peptide processing"/>
    <property type="evidence" value="ECO:0007669"/>
    <property type="project" value="TreeGrafter"/>
</dbReference>
<dbReference type="InterPro" id="IPR050882">
    <property type="entry name" value="Prepilin_peptidase/N-MTase"/>
</dbReference>
<feature type="transmembrane region" description="Helical" evidence="1">
    <location>
        <begin position="152"/>
        <end position="172"/>
    </location>
</feature>
<evidence type="ECO:0000256" key="1">
    <source>
        <dbReference type="SAM" id="Phobius"/>
    </source>
</evidence>
<gene>
    <name evidence="2" type="ORF">HMPREF0045_01246</name>
</gene>
<protein>
    <submittedName>
        <fullName evidence="2">Uncharacterized protein</fullName>
    </submittedName>
</protein>